<evidence type="ECO:0000313" key="8">
    <source>
        <dbReference type="Proteomes" id="UP001589865"/>
    </source>
</evidence>
<keyword evidence="1" id="KW-0547">Nucleotide-binding</keyword>
<protein>
    <submittedName>
        <fullName evidence="7">Helicase-related protein</fullName>
    </submittedName>
</protein>
<evidence type="ECO:0000256" key="3">
    <source>
        <dbReference type="ARBA" id="ARBA00022806"/>
    </source>
</evidence>
<comment type="caution">
    <text evidence="7">The sequence shown here is derived from an EMBL/GenBank/DDBJ whole genome shotgun (WGS) entry which is preliminary data.</text>
</comment>
<dbReference type="EMBL" id="JBHLUN010000008">
    <property type="protein sequence ID" value="MFC0408998.1"/>
    <property type="molecule type" value="Genomic_DNA"/>
</dbReference>
<evidence type="ECO:0000256" key="2">
    <source>
        <dbReference type="ARBA" id="ARBA00022801"/>
    </source>
</evidence>
<reference evidence="7 8" key="1">
    <citation type="submission" date="2024-09" db="EMBL/GenBank/DDBJ databases">
        <authorList>
            <person name="Sun Q."/>
            <person name="Mori K."/>
        </authorList>
    </citation>
    <scope>NUCLEOTIDE SEQUENCE [LARGE SCALE GENOMIC DNA]</scope>
    <source>
        <strain evidence="7 8">TBRC 5777</strain>
    </source>
</reference>
<dbReference type="Pfam" id="PF22527">
    <property type="entry name" value="DEXQc_Suv3"/>
    <property type="match status" value="1"/>
</dbReference>
<feature type="compositionally biased region" description="Low complexity" evidence="5">
    <location>
        <begin position="853"/>
        <end position="882"/>
    </location>
</feature>
<dbReference type="PANTHER" id="PTHR12131">
    <property type="entry name" value="ATP-DEPENDENT RNA AND DNA HELICASE"/>
    <property type="match status" value="1"/>
</dbReference>
<gene>
    <name evidence="7" type="ORF">ACFFGY_12105</name>
</gene>
<dbReference type="InterPro" id="IPR027417">
    <property type="entry name" value="P-loop_NTPase"/>
</dbReference>
<keyword evidence="3 7" id="KW-0347">Helicase</keyword>
<dbReference type="PROSITE" id="PS51194">
    <property type="entry name" value="HELICASE_CTER"/>
    <property type="match status" value="1"/>
</dbReference>
<evidence type="ECO:0000256" key="1">
    <source>
        <dbReference type="ARBA" id="ARBA00022741"/>
    </source>
</evidence>
<evidence type="ECO:0000313" key="7">
    <source>
        <dbReference type="EMBL" id="MFC0408998.1"/>
    </source>
</evidence>
<proteinExistence type="predicted"/>
<feature type="region of interest" description="Disordered" evidence="5">
    <location>
        <begin position="819"/>
        <end position="1017"/>
    </location>
</feature>
<keyword evidence="4" id="KW-0067">ATP-binding</keyword>
<dbReference type="InterPro" id="IPR055206">
    <property type="entry name" value="DEXQc_SUV3"/>
</dbReference>
<dbReference type="SUPFAM" id="SSF52540">
    <property type="entry name" value="P-loop containing nucleoside triphosphate hydrolases"/>
    <property type="match status" value="2"/>
</dbReference>
<name>A0ABV6JTD6_9PROT</name>
<feature type="domain" description="Helicase C-terminal" evidence="6">
    <location>
        <begin position="146"/>
        <end position="311"/>
    </location>
</feature>
<organism evidence="7 8">
    <name type="scientific">Roseomonas elaeocarpi</name>
    <dbReference type="NCBI Taxonomy" id="907779"/>
    <lineage>
        <taxon>Bacteria</taxon>
        <taxon>Pseudomonadati</taxon>
        <taxon>Pseudomonadota</taxon>
        <taxon>Alphaproteobacteria</taxon>
        <taxon>Acetobacterales</taxon>
        <taxon>Roseomonadaceae</taxon>
        <taxon>Roseomonas</taxon>
    </lineage>
</organism>
<sequence length="1017" mass="111596">MFEHRVKAVLGPTNTGKTHLAITRMLAHSSGIIGFPLRLLARENYDRMVAAKGARFVALITGEEKILPPEARWFSCTVEAMPLDRKVEFVAVDEIQLCADPDRGHIFTDRLLHARGMVETMFLGAETIRPLLHRLVPRAEIDTRPRLSQLTYAGPAKLTRLPSRSAVVAFSAGEVYAIAEAIRRRRGGCAVVMGRLSPRTRNAQVALYQNREVDFLVATDAIGMGLNMDVDHVAFASLTKFDGHRARELNAQEAAQIAGRAGRGMRDGSFGVTADCPPLSDEIVDKIEGHQFEALQTLAWRNSALDFASPDDLLNSLSAPPPFAGLTRGSDADDYVTLSALSRDPDVRRLANSRARVRLLWEACGIPDFRKLADETHQSLCARVFKHLAEDGRLPEDWIRSGIRNCDNIEGDLDTLMSRLASIRVWSFIAARNDWFRDAAALQGEARSAEDKVSDALHERLTARFVDRRAAHLMRKLDENDEELMSSVTRRGEVMVEGHPVGKLTGFLFEPDTTAETSEEERKVVLRAARRALRDEVPRRVSQVEASADDAFGLTPLQRVTWTMPGSPPPGSPGHEAAEIARLKAGPSPDKPLVEPLNSDLLDTAQRDRIRARLATWLENTIKAALAPLEAAEAKAAEDSALRGHLFRLREYLGLLPGGTEREIPADLRAKLKTVGVRAGRFALYLPEMLKPKPMALRAQLWSLAAESAVPPLPVGGLVSITPPSNWPAGFAAQMGWVPAGEVLIRLDVAERVAGELGHLARRAPALLPHDVASRLGLKSDALAPALQALGFRLLNAEPLPEDMFGPPAPVMVAVRRDDHGPRHRRPEGRGRPENRDGHRGNNRRPERGGGQRPAPGETAPPGEAPSAEGIAVEAGAEAPAADEARRDNRPPRRDRPQGERSQGERNQGDRPRGDRPQGDRHGGDRPRGDRPQGDRPHGDRPQGDRPREAQGERGNRPGGDRNNDRGGFRGPPRGDRRDDRRDNRELRPFSSSGPQRGPGPDPDSPFAVLQKLKLGK</sequence>
<dbReference type="InterPro" id="IPR001650">
    <property type="entry name" value="Helicase_C-like"/>
</dbReference>
<evidence type="ECO:0000256" key="5">
    <source>
        <dbReference type="SAM" id="MobiDB-lite"/>
    </source>
</evidence>
<keyword evidence="2" id="KW-0378">Hydrolase</keyword>
<evidence type="ECO:0000259" key="6">
    <source>
        <dbReference type="PROSITE" id="PS51194"/>
    </source>
</evidence>
<dbReference type="Pfam" id="PF00271">
    <property type="entry name" value="Helicase_C"/>
    <property type="match status" value="1"/>
</dbReference>
<dbReference type="InterPro" id="IPR050699">
    <property type="entry name" value="RNA-DNA_Helicase"/>
</dbReference>
<feature type="compositionally biased region" description="Basic and acidic residues" evidence="5">
    <location>
        <begin position="828"/>
        <end position="850"/>
    </location>
</feature>
<dbReference type="GO" id="GO:0004386">
    <property type="term" value="F:helicase activity"/>
    <property type="evidence" value="ECO:0007669"/>
    <property type="project" value="UniProtKB-KW"/>
</dbReference>
<dbReference type="PANTHER" id="PTHR12131:SF1">
    <property type="entry name" value="ATP-DEPENDENT RNA HELICASE SUPV3L1, MITOCHONDRIAL-RELATED"/>
    <property type="match status" value="1"/>
</dbReference>
<dbReference type="SMART" id="SM00490">
    <property type="entry name" value="HELICc"/>
    <property type="match status" value="1"/>
</dbReference>
<dbReference type="Proteomes" id="UP001589865">
    <property type="component" value="Unassembled WGS sequence"/>
</dbReference>
<accession>A0ABV6JTD6</accession>
<keyword evidence="8" id="KW-1185">Reference proteome</keyword>
<dbReference type="Gene3D" id="3.40.50.300">
    <property type="entry name" value="P-loop containing nucleotide triphosphate hydrolases"/>
    <property type="match status" value="2"/>
</dbReference>
<feature type="compositionally biased region" description="Basic and acidic residues" evidence="5">
    <location>
        <begin position="883"/>
        <end position="988"/>
    </location>
</feature>
<dbReference type="RefSeq" id="WP_377044752.1">
    <property type="nucleotide sequence ID" value="NZ_JBHLUN010000008.1"/>
</dbReference>
<evidence type="ECO:0000256" key="4">
    <source>
        <dbReference type="ARBA" id="ARBA00022840"/>
    </source>
</evidence>